<dbReference type="PROSITE" id="PS51257">
    <property type="entry name" value="PROKAR_LIPOPROTEIN"/>
    <property type="match status" value="1"/>
</dbReference>
<evidence type="ECO:0000313" key="2">
    <source>
        <dbReference type="EMBL" id="RYC44640.1"/>
    </source>
</evidence>
<sequence>MKKIAIISALIASLALVGCATQPPPSPAQISSASYGELPNNYQDLVKTHFSATLKDPYSAQYTFLPTFKGYAQDGPWAPTGGRVTYGYIIPVLVNAKNSYGGYTGNQKHVFIFSDGVLYDTTLNEAYGRVKPVN</sequence>
<proteinExistence type="predicted"/>
<dbReference type="AlphaFoldDB" id="A0A9X8JJE2"/>
<dbReference type="EMBL" id="NWTM01000001">
    <property type="protein sequence ID" value="RYC44640.1"/>
    <property type="molecule type" value="Genomic_DNA"/>
</dbReference>
<feature type="signal peptide" evidence="1">
    <location>
        <begin position="1"/>
        <end position="20"/>
    </location>
</feature>
<feature type="chain" id="PRO_5040787223" description="Lipoprotein" evidence="1">
    <location>
        <begin position="21"/>
        <end position="134"/>
    </location>
</feature>
<name>A0A9X8JJE2_9GAMM</name>
<organism evidence="2 3">
    <name type="scientific">Pectobacterium zantedeschiae</name>
    <dbReference type="NCBI Taxonomy" id="2034769"/>
    <lineage>
        <taxon>Bacteria</taxon>
        <taxon>Pseudomonadati</taxon>
        <taxon>Pseudomonadota</taxon>
        <taxon>Gammaproteobacteria</taxon>
        <taxon>Enterobacterales</taxon>
        <taxon>Pectobacteriaceae</taxon>
        <taxon>Pectobacterium</taxon>
    </lineage>
</organism>
<dbReference type="RefSeq" id="WP_129711394.1">
    <property type="nucleotide sequence ID" value="NZ_JBEHFA010000003.1"/>
</dbReference>
<dbReference type="Proteomes" id="UP001138460">
    <property type="component" value="Unassembled WGS sequence"/>
</dbReference>
<comment type="caution">
    <text evidence="2">The sequence shown here is derived from an EMBL/GenBank/DDBJ whole genome shotgun (WGS) entry which is preliminary data.</text>
</comment>
<protein>
    <recommendedName>
        <fullName evidence="4">Lipoprotein</fullName>
    </recommendedName>
</protein>
<accession>A0A9X8JJE2</accession>
<gene>
    <name evidence="2" type="ORF">CLR69_06385</name>
</gene>
<evidence type="ECO:0000256" key="1">
    <source>
        <dbReference type="SAM" id="SignalP"/>
    </source>
</evidence>
<reference evidence="2 3" key="1">
    <citation type="journal article" date="2018" name="Syst. Appl. Microbiol.">
        <title>Pectobacterium zantedeschiae sp. nov. a new species of a soft rot pathogen isolated from Calla lily (Zantedeschia spp.).</title>
        <authorList>
            <person name="Waleron M."/>
            <person name="Misztak A."/>
            <person name="Waleron M."/>
            <person name="Franczuk M."/>
            <person name="Jonca J."/>
            <person name="Wielgomas B."/>
            <person name="Mikicinski A."/>
            <person name="Popovic T."/>
            <person name="Waleron K."/>
        </authorList>
    </citation>
    <scope>NUCLEOTIDE SEQUENCE [LARGE SCALE GENOMIC DNA]</scope>
    <source>
        <strain evidence="2 3">9M</strain>
    </source>
</reference>
<evidence type="ECO:0000313" key="3">
    <source>
        <dbReference type="Proteomes" id="UP001138460"/>
    </source>
</evidence>
<dbReference type="OrthoDB" id="9157170at2"/>
<keyword evidence="1" id="KW-0732">Signal</keyword>
<evidence type="ECO:0008006" key="4">
    <source>
        <dbReference type="Google" id="ProtNLM"/>
    </source>
</evidence>
<keyword evidence="3" id="KW-1185">Reference proteome</keyword>